<keyword evidence="4 5" id="KW-0472">Membrane</keyword>
<feature type="transmembrane region" description="Helical" evidence="5">
    <location>
        <begin position="182"/>
        <end position="200"/>
    </location>
</feature>
<accession>A0A1F6M4J3</accession>
<evidence type="ECO:0000256" key="1">
    <source>
        <dbReference type="ARBA" id="ARBA00004127"/>
    </source>
</evidence>
<sequence>MHIERNPNYIHHKDPNIARVIREVVFGMEDGMVSTFGAVTGIAAAVQDHYIVVLSGLVVIGVESISMAIGSYVSNKSERAIDERKLDEERAELKQFPEAEKEELVGMYVKDGWTQPLAEKMAEEASQKRELFLQEMAYRELKVFPDHKQEPLKSGVAMGVSYIIGGAIPLIPYLLFSNVSTAIVASLVVTPVGLMGLGALVTRYSKQPWVKIGVEMVLLGGTAAAVGYFVGQMVEKVILG</sequence>
<dbReference type="STRING" id="1798680.A3J66_04370"/>
<organism evidence="6 7">
    <name type="scientific">Candidatus Magasanikbacteria bacterium RIFCSPHIGHO2_02_FULL_47_14</name>
    <dbReference type="NCBI Taxonomy" id="1798680"/>
    <lineage>
        <taxon>Bacteria</taxon>
        <taxon>Candidatus Magasanikiibacteriota</taxon>
    </lineage>
</organism>
<evidence type="ECO:0008006" key="8">
    <source>
        <dbReference type="Google" id="ProtNLM"/>
    </source>
</evidence>
<dbReference type="GO" id="GO:0030026">
    <property type="term" value="P:intracellular manganese ion homeostasis"/>
    <property type="evidence" value="ECO:0007669"/>
    <property type="project" value="InterPro"/>
</dbReference>
<proteinExistence type="predicted"/>
<dbReference type="AlphaFoldDB" id="A0A1F6M4J3"/>
<comment type="caution">
    <text evidence="6">The sequence shown here is derived from an EMBL/GenBank/DDBJ whole genome shotgun (WGS) entry which is preliminary data.</text>
</comment>
<dbReference type="InterPro" id="IPR008217">
    <property type="entry name" value="Ccc1_fam"/>
</dbReference>
<dbReference type="Pfam" id="PF01988">
    <property type="entry name" value="VIT1"/>
    <property type="match status" value="1"/>
</dbReference>
<evidence type="ECO:0000256" key="5">
    <source>
        <dbReference type="SAM" id="Phobius"/>
    </source>
</evidence>
<keyword evidence="3 5" id="KW-1133">Transmembrane helix</keyword>
<evidence type="ECO:0000313" key="6">
    <source>
        <dbReference type="EMBL" id="OGH66488.1"/>
    </source>
</evidence>
<evidence type="ECO:0000256" key="4">
    <source>
        <dbReference type="ARBA" id="ARBA00023136"/>
    </source>
</evidence>
<dbReference type="GO" id="GO:0012505">
    <property type="term" value="C:endomembrane system"/>
    <property type="evidence" value="ECO:0007669"/>
    <property type="project" value="UniProtKB-SubCell"/>
</dbReference>
<reference evidence="6 7" key="1">
    <citation type="journal article" date="2016" name="Nat. Commun.">
        <title>Thousands of microbial genomes shed light on interconnected biogeochemical processes in an aquifer system.</title>
        <authorList>
            <person name="Anantharaman K."/>
            <person name="Brown C.T."/>
            <person name="Hug L.A."/>
            <person name="Sharon I."/>
            <person name="Castelle C.J."/>
            <person name="Probst A.J."/>
            <person name="Thomas B.C."/>
            <person name="Singh A."/>
            <person name="Wilkins M.J."/>
            <person name="Karaoz U."/>
            <person name="Brodie E.L."/>
            <person name="Williams K.H."/>
            <person name="Hubbard S.S."/>
            <person name="Banfield J.F."/>
        </authorList>
    </citation>
    <scope>NUCLEOTIDE SEQUENCE [LARGE SCALE GENOMIC DNA]</scope>
</reference>
<dbReference type="PANTHER" id="PTHR31851">
    <property type="entry name" value="FE(2+)/MN(2+) TRANSPORTER PCL1"/>
    <property type="match status" value="1"/>
</dbReference>
<gene>
    <name evidence="6" type="ORF">A3J66_04370</name>
</gene>
<evidence type="ECO:0000256" key="3">
    <source>
        <dbReference type="ARBA" id="ARBA00022989"/>
    </source>
</evidence>
<evidence type="ECO:0000256" key="2">
    <source>
        <dbReference type="ARBA" id="ARBA00022692"/>
    </source>
</evidence>
<evidence type="ECO:0000313" key="7">
    <source>
        <dbReference type="Proteomes" id="UP000176282"/>
    </source>
</evidence>
<dbReference type="Proteomes" id="UP000176282">
    <property type="component" value="Unassembled WGS sequence"/>
</dbReference>
<keyword evidence="2 5" id="KW-0812">Transmembrane</keyword>
<dbReference type="GO" id="GO:0005384">
    <property type="term" value="F:manganese ion transmembrane transporter activity"/>
    <property type="evidence" value="ECO:0007669"/>
    <property type="project" value="InterPro"/>
</dbReference>
<dbReference type="EMBL" id="MFQB01000035">
    <property type="protein sequence ID" value="OGH66488.1"/>
    <property type="molecule type" value="Genomic_DNA"/>
</dbReference>
<comment type="subcellular location">
    <subcellularLocation>
        <location evidence="1">Endomembrane system</location>
        <topology evidence="1">Multi-pass membrane protein</topology>
    </subcellularLocation>
</comment>
<feature type="transmembrane region" description="Helical" evidence="5">
    <location>
        <begin position="50"/>
        <end position="74"/>
    </location>
</feature>
<feature type="transmembrane region" description="Helical" evidence="5">
    <location>
        <begin position="212"/>
        <end position="231"/>
    </location>
</feature>
<feature type="transmembrane region" description="Helical" evidence="5">
    <location>
        <begin position="156"/>
        <end position="176"/>
    </location>
</feature>
<name>A0A1F6M4J3_9BACT</name>
<protein>
    <recommendedName>
        <fullName evidence="8">Iron transporter</fullName>
    </recommendedName>
</protein>